<evidence type="ECO:0000313" key="3">
    <source>
        <dbReference type="Proteomes" id="UP000037035"/>
    </source>
</evidence>
<keyword evidence="3" id="KW-1185">Reference proteome</keyword>
<feature type="compositionally biased region" description="Polar residues" evidence="1">
    <location>
        <begin position="27"/>
        <end position="40"/>
    </location>
</feature>
<dbReference type="EMBL" id="LAVV01000432">
    <property type="protein sequence ID" value="KNZ64352.1"/>
    <property type="molecule type" value="Genomic_DNA"/>
</dbReference>
<feature type="region of interest" description="Disordered" evidence="1">
    <location>
        <begin position="626"/>
        <end position="646"/>
    </location>
</feature>
<reference evidence="2 3" key="1">
    <citation type="submission" date="2015-08" db="EMBL/GenBank/DDBJ databases">
        <title>Next Generation Sequencing and Analysis of the Genome of Puccinia sorghi L Schw, the Causal Agent of Maize Common Rust.</title>
        <authorList>
            <person name="Rochi L."/>
            <person name="Burguener G."/>
            <person name="Darino M."/>
            <person name="Turjanski A."/>
            <person name="Kreff E."/>
            <person name="Dieguez M.J."/>
            <person name="Sacco F."/>
        </authorList>
    </citation>
    <scope>NUCLEOTIDE SEQUENCE [LARGE SCALE GENOMIC DNA]</scope>
    <source>
        <strain evidence="2 3">RO10H11247</strain>
    </source>
</reference>
<comment type="caution">
    <text evidence="2">The sequence shown here is derived from an EMBL/GenBank/DDBJ whole genome shotgun (WGS) entry which is preliminary data.</text>
</comment>
<protein>
    <submittedName>
        <fullName evidence="2">Uncharacterized protein</fullName>
    </submittedName>
</protein>
<feature type="region of interest" description="Disordered" evidence="1">
    <location>
        <begin position="401"/>
        <end position="427"/>
    </location>
</feature>
<gene>
    <name evidence="2" type="ORF">VP01_1038g6</name>
</gene>
<accession>A0A0L6VUT1</accession>
<feature type="compositionally biased region" description="Polar residues" evidence="1">
    <location>
        <begin position="533"/>
        <end position="547"/>
    </location>
</feature>
<dbReference type="Proteomes" id="UP000037035">
    <property type="component" value="Unassembled WGS sequence"/>
</dbReference>
<proteinExistence type="predicted"/>
<feature type="region of interest" description="Disordered" evidence="1">
    <location>
        <begin position="201"/>
        <end position="230"/>
    </location>
</feature>
<feature type="region of interest" description="Disordered" evidence="1">
    <location>
        <begin position="26"/>
        <end position="69"/>
    </location>
</feature>
<dbReference type="VEuPathDB" id="FungiDB:VP01_1038g6"/>
<name>A0A0L6VUT1_9BASI</name>
<evidence type="ECO:0000256" key="1">
    <source>
        <dbReference type="SAM" id="MobiDB-lite"/>
    </source>
</evidence>
<evidence type="ECO:0000313" key="2">
    <source>
        <dbReference type="EMBL" id="KNZ64352.1"/>
    </source>
</evidence>
<feature type="region of interest" description="Disordered" evidence="1">
    <location>
        <begin position="526"/>
        <end position="588"/>
    </location>
</feature>
<dbReference type="OrthoDB" id="2498631at2759"/>
<sequence>MAVMKRRLCSIDDESFDSFKRRHIEQVKSNTNSAASNSLKSYKRNVPVGPPVSPKTSLVKKKSQSRSSSKFRWEERLEEAFGTIGHHVSSNTEGKPTVRIVCITIASSTGNPLQTLLDMKISDGIRSPILVETTTSNEERNILEQNFGCDKSKLPRRAAFKLGNSNSKSSHSSKSTRIRRYNNRCSLWKELLELEGKSRRIPPLDNQESRSDLQPVSRNDNERSKRAVKKPKKLVPLTDLLISAREYYNLSILTPVALEREERYNWGHIKKNARVRNRIMRSKIRVLQMSSQAPDPSAEGLKSCRFRDRMSREARKPRSQLRPSCKHASSARLRLPMPKYLGSNGSVQPTSRTEVSYGRETVLQNNSPFVPSPRLVNSKYFPPATNQKSFPLDRLRIRSHEPPAASPRTEGRAQKTFSNQSLPISGEGIDQEENLDEISQNYNELSVITPCSLQDPEVEDRPKKMNSVANCFVPEGQNRVRFEDDNATGTVQADQHVVAVTKNYGCIDFERELSHSGHHAAISHLNEKENDEQSWQTSPNPSCSNAGGLNRYPEPRVPQVPAGEPCSKEERKKKYSIADPPLQPRSSKEHVNIVPIDGESKFPALDTDMKASKFIPAARLEFSDVGRTDSPSSNVSVHLGSESTSESSSSVFVPLTFGDTTSQKLQLDWRTCPQISSGMFIYKGLCNVQACFFWNEMSGAIDHLLS</sequence>
<organism evidence="2 3">
    <name type="scientific">Puccinia sorghi</name>
    <dbReference type="NCBI Taxonomy" id="27349"/>
    <lineage>
        <taxon>Eukaryota</taxon>
        <taxon>Fungi</taxon>
        <taxon>Dikarya</taxon>
        <taxon>Basidiomycota</taxon>
        <taxon>Pucciniomycotina</taxon>
        <taxon>Pucciniomycetes</taxon>
        <taxon>Pucciniales</taxon>
        <taxon>Pucciniaceae</taxon>
        <taxon>Puccinia</taxon>
    </lineage>
</organism>
<dbReference type="AlphaFoldDB" id="A0A0L6VUT1"/>